<reference evidence="3" key="1">
    <citation type="submission" date="2016-11" db="EMBL/GenBank/DDBJ databases">
        <authorList>
            <person name="Varghese N."/>
            <person name="Submissions S."/>
        </authorList>
    </citation>
    <scope>NUCLEOTIDE SEQUENCE [LARGE SCALE GENOMIC DNA]</scope>
    <source>
        <strain evidence="3">DSM 3071</strain>
    </source>
</reference>
<feature type="transmembrane region" description="Helical" evidence="1">
    <location>
        <begin position="400"/>
        <end position="423"/>
    </location>
</feature>
<feature type="transmembrane region" description="Helical" evidence="1">
    <location>
        <begin position="477"/>
        <end position="498"/>
    </location>
</feature>
<dbReference type="STRING" id="1121131.SAMN02745229_00024"/>
<evidence type="ECO:0000256" key="1">
    <source>
        <dbReference type="SAM" id="Phobius"/>
    </source>
</evidence>
<feature type="transmembrane region" description="Helical" evidence="1">
    <location>
        <begin position="317"/>
        <end position="338"/>
    </location>
</feature>
<feature type="transmembrane region" description="Helical" evidence="1">
    <location>
        <begin position="358"/>
        <end position="379"/>
    </location>
</feature>
<feature type="transmembrane region" description="Helical" evidence="1">
    <location>
        <begin position="504"/>
        <end position="524"/>
    </location>
</feature>
<feature type="transmembrane region" description="Helical" evidence="1">
    <location>
        <begin position="35"/>
        <end position="59"/>
    </location>
</feature>
<dbReference type="InterPro" id="IPR031599">
    <property type="entry name" value="ABC_tran_2"/>
</dbReference>
<dbReference type="RefSeq" id="WP_073384508.1">
    <property type="nucleotide sequence ID" value="NZ_FQXK01000003.1"/>
</dbReference>
<feature type="transmembrane region" description="Helical" evidence="1">
    <location>
        <begin position="186"/>
        <end position="206"/>
    </location>
</feature>
<feature type="transmembrane region" description="Helical" evidence="1">
    <location>
        <begin position="116"/>
        <end position="141"/>
    </location>
</feature>
<feature type="transmembrane region" description="Helical" evidence="1">
    <location>
        <begin position="71"/>
        <end position="95"/>
    </location>
</feature>
<keyword evidence="1" id="KW-0812">Transmembrane</keyword>
<keyword evidence="3" id="KW-1185">Reference proteome</keyword>
<keyword evidence="1" id="KW-1133">Transmembrane helix</keyword>
<dbReference type="OrthoDB" id="138672at2"/>
<evidence type="ECO:0000313" key="3">
    <source>
        <dbReference type="Proteomes" id="UP000184278"/>
    </source>
</evidence>
<evidence type="ECO:0000313" key="2">
    <source>
        <dbReference type="EMBL" id="SHH02481.1"/>
    </source>
</evidence>
<keyword evidence="1" id="KW-0472">Membrane</keyword>
<dbReference type="GeneID" id="89509238"/>
<proteinExistence type="predicted"/>
<dbReference type="AlphaFoldDB" id="A0A1M5PL78"/>
<dbReference type="Pfam" id="PF16949">
    <property type="entry name" value="ABC_tran_2"/>
    <property type="match status" value="1"/>
</dbReference>
<feature type="transmembrane region" description="Helical" evidence="1">
    <location>
        <begin position="435"/>
        <end position="457"/>
    </location>
</feature>
<accession>A0A1M5PL78</accession>
<protein>
    <submittedName>
        <fullName evidence="2">ABC-2 type transport system permease protein</fullName>
    </submittedName>
</protein>
<dbReference type="Proteomes" id="UP000184278">
    <property type="component" value="Unassembled WGS sequence"/>
</dbReference>
<organism evidence="2 3">
    <name type="scientific">Butyrivibrio fibrisolvens DSM 3071</name>
    <dbReference type="NCBI Taxonomy" id="1121131"/>
    <lineage>
        <taxon>Bacteria</taxon>
        <taxon>Bacillati</taxon>
        <taxon>Bacillota</taxon>
        <taxon>Clostridia</taxon>
        <taxon>Lachnospirales</taxon>
        <taxon>Lachnospiraceae</taxon>
        <taxon>Butyrivibrio</taxon>
    </lineage>
</organism>
<name>A0A1M5PL78_BUTFI</name>
<dbReference type="EMBL" id="FQXK01000003">
    <property type="protein sequence ID" value="SHH02481.1"/>
    <property type="molecule type" value="Genomic_DNA"/>
</dbReference>
<feature type="transmembrane region" description="Helical" evidence="1">
    <location>
        <begin position="248"/>
        <end position="269"/>
    </location>
</feature>
<feature type="transmembrane region" description="Helical" evidence="1">
    <location>
        <begin position="147"/>
        <end position="174"/>
    </location>
</feature>
<sequence length="533" mass="59446">MKNRTMLLLKTLNRSTSSLNILKTSGDKKKKQKIIASYVGFGLIYILIVVYAVMSAYGYAQLGLVDKLPMLTALLLCTLAFLLTLFKAGSYLFGFREYEMLMALPFSEKTIVSSKFLYMYVKSLPLNMAISVAMLIGYGIFKGPAIYVYPLWIVLSAVLLVIPMLAASFFGFLIAKIGTAFKHWKVVQTILTLVFVMICFSLRFIIEKLFRNGEVKTAITDASKSIDMMGTYYPPMAWFEKAIVDHNILSAILLVVVTAVVFEIVFYILSRSYKKMNSVMRTGAAKRSGQIKIQKKKSKERAIAVKELRRLVSSTNYFVNIGIGYILAIVVSVLALVIGVDKIIQVVVNGAPVTSQMILPAIPFVIYFLTGMVPMTTCSPSLEGKNYWILQSSPLTNRDIYFGKLLASLYISVPVQLFATIMFCISAKASVLETIFFMILGFILCVFSSSFGLACGIHFMKLEWENEIEVIKQGTAVVVYMFPNMILTCAMLFGSIFLSKVIGIVLVSLIIALVYVLLSLIVYLRVKSLCRVL</sequence>
<gene>
    <name evidence="2" type="ORF">SAMN02745229_00024</name>
</gene>